<reference evidence="1 2" key="1">
    <citation type="journal article" date="2013" name="Antonie Van Leeuwenhoek">
        <title>Actinoplanes hulinensis sp. nov., a novel actinomycete isolated from soybean root (Glycine max (L.) Merr).</title>
        <authorList>
            <person name="Shen Y."/>
            <person name="Liu C."/>
            <person name="Wang X."/>
            <person name="Zhao J."/>
            <person name="Jia F."/>
            <person name="Zhang Y."/>
            <person name="Wang L."/>
            <person name="Yang D."/>
            <person name="Xiang W."/>
        </authorList>
    </citation>
    <scope>NUCLEOTIDE SEQUENCE [LARGE SCALE GENOMIC DNA]</scope>
    <source>
        <strain evidence="1 2">NEAU-M9</strain>
    </source>
</reference>
<protein>
    <recommendedName>
        <fullName evidence="3">HNH endonuclease</fullName>
    </recommendedName>
</protein>
<evidence type="ECO:0000313" key="2">
    <source>
        <dbReference type="Proteomes" id="UP001519863"/>
    </source>
</evidence>
<comment type="caution">
    <text evidence="1">The sequence shown here is derived from an EMBL/GenBank/DDBJ whole genome shotgun (WGS) entry which is preliminary data.</text>
</comment>
<gene>
    <name evidence="1" type="ORF">KZ829_31670</name>
</gene>
<organism evidence="1 2">
    <name type="scientific">Actinoplanes hulinensis</name>
    <dbReference type="NCBI Taxonomy" id="1144547"/>
    <lineage>
        <taxon>Bacteria</taxon>
        <taxon>Bacillati</taxon>
        <taxon>Actinomycetota</taxon>
        <taxon>Actinomycetes</taxon>
        <taxon>Micromonosporales</taxon>
        <taxon>Micromonosporaceae</taxon>
        <taxon>Actinoplanes</taxon>
    </lineage>
</organism>
<sequence>MEMPDWRDESLGTMKRVALWLVQEVTVGNTFTKVSLREAFPDVAQIDRRMRDLRDFGWKIDTNREDVSLDANEQRFSERGVPVWEPGKATRRDTVTITSYQRREILARDGYRCRSCGIGPGEKYAGTEITSQLDVARRQVRMADGRQKIQLLIECNRCRIGAKDLVADPQQVLARAGKLSAIEKKMLASWMAQDHRPFSEVEQIWADYLTLPAESRDLIREALA</sequence>
<accession>A0ABS7BB87</accession>
<dbReference type="EMBL" id="JAHXZI010000019">
    <property type="protein sequence ID" value="MBW6438296.1"/>
    <property type="molecule type" value="Genomic_DNA"/>
</dbReference>
<dbReference type="RefSeq" id="WP_220147525.1">
    <property type="nucleotide sequence ID" value="NZ_JAHXZI010000019.1"/>
</dbReference>
<keyword evidence="2" id="KW-1185">Reference proteome</keyword>
<evidence type="ECO:0008006" key="3">
    <source>
        <dbReference type="Google" id="ProtNLM"/>
    </source>
</evidence>
<dbReference type="Proteomes" id="UP001519863">
    <property type="component" value="Unassembled WGS sequence"/>
</dbReference>
<evidence type="ECO:0000313" key="1">
    <source>
        <dbReference type="EMBL" id="MBW6438296.1"/>
    </source>
</evidence>
<proteinExistence type="predicted"/>
<name>A0ABS7BB87_9ACTN</name>